<keyword evidence="1" id="KW-0472">Membrane</keyword>
<evidence type="ECO:0000313" key="2">
    <source>
        <dbReference type="EMBL" id="MDC2887797.1"/>
    </source>
</evidence>
<comment type="caution">
    <text evidence="2">The sequence shown here is derived from an EMBL/GenBank/DDBJ whole genome shotgun (WGS) entry which is preliminary data.</text>
</comment>
<feature type="transmembrane region" description="Helical" evidence="1">
    <location>
        <begin position="77"/>
        <end position="95"/>
    </location>
</feature>
<sequence length="108" mass="12414">MAIIKCPQCANNISDKHKACPHCELDMTELTEEKLHSLNKIRSLKSNQTLMTHQIIAMLLFLAGCFSYYKLDDPESPQFVAAQASIVIGFVWYIVNRIRIILAKRQKY</sequence>
<dbReference type="EMBL" id="JAQOMS010000002">
    <property type="protein sequence ID" value="MDC2887797.1"/>
    <property type="molecule type" value="Genomic_DNA"/>
</dbReference>
<organism evidence="2 3">
    <name type="scientific">Psychrosphaera algicola</name>
    <dbReference type="NCBI Taxonomy" id="3023714"/>
    <lineage>
        <taxon>Bacteria</taxon>
        <taxon>Pseudomonadati</taxon>
        <taxon>Pseudomonadota</taxon>
        <taxon>Gammaproteobacteria</taxon>
        <taxon>Alteromonadales</taxon>
        <taxon>Pseudoalteromonadaceae</taxon>
        <taxon>Psychrosphaera</taxon>
    </lineage>
</organism>
<keyword evidence="1" id="KW-1133">Transmembrane helix</keyword>
<dbReference type="Proteomes" id="UP001528411">
    <property type="component" value="Unassembled WGS sequence"/>
</dbReference>
<dbReference type="RefSeq" id="WP_215962839.1">
    <property type="nucleotide sequence ID" value="NZ_JAQOMS010000002.1"/>
</dbReference>
<keyword evidence="3" id="KW-1185">Reference proteome</keyword>
<evidence type="ECO:0008006" key="4">
    <source>
        <dbReference type="Google" id="ProtNLM"/>
    </source>
</evidence>
<name>A0ABT5FAZ3_9GAMM</name>
<proteinExistence type="predicted"/>
<keyword evidence="1" id="KW-0812">Transmembrane</keyword>
<evidence type="ECO:0000313" key="3">
    <source>
        <dbReference type="Proteomes" id="UP001528411"/>
    </source>
</evidence>
<reference evidence="2 3" key="1">
    <citation type="submission" date="2023-01" db="EMBL/GenBank/DDBJ databases">
        <title>Psychrosphaera sp. nov., isolated from marine algae.</title>
        <authorList>
            <person name="Bayburt H."/>
            <person name="Choi B.J."/>
            <person name="Kim J.M."/>
            <person name="Choi D.G."/>
            <person name="Jeon C.O."/>
        </authorList>
    </citation>
    <scope>NUCLEOTIDE SEQUENCE [LARGE SCALE GENOMIC DNA]</scope>
    <source>
        <strain evidence="2 3">G1-22</strain>
    </source>
</reference>
<protein>
    <recommendedName>
        <fullName evidence="4">Zinc ribbon domain-containing protein</fullName>
    </recommendedName>
</protein>
<gene>
    <name evidence="2" type="ORF">PN838_01760</name>
</gene>
<feature type="transmembrane region" description="Helical" evidence="1">
    <location>
        <begin position="50"/>
        <end position="71"/>
    </location>
</feature>
<evidence type="ECO:0000256" key="1">
    <source>
        <dbReference type="SAM" id="Phobius"/>
    </source>
</evidence>
<accession>A0ABT5FAZ3</accession>